<dbReference type="AlphaFoldDB" id="A0AAV8DBN6"/>
<dbReference type="EMBL" id="JAMFTS010000004">
    <property type="protein sequence ID" value="KAJ4765325.1"/>
    <property type="molecule type" value="Genomic_DNA"/>
</dbReference>
<keyword evidence="1 3" id="KW-0853">WD repeat</keyword>
<dbReference type="Proteomes" id="UP001140206">
    <property type="component" value="Chromosome 4"/>
</dbReference>
<proteinExistence type="predicted"/>
<dbReference type="PROSITE" id="PS50082">
    <property type="entry name" value="WD_REPEATS_2"/>
    <property type="match status" value="1"/>
</dbReference>
<organism evidence="4 5">
    <name type="scientific">Rhynchospora pubera</name>
    <dbReference type="NCBI Taxonomy" id="906938"/>
    <lineage>
        <taxon>Eukaryota</taxon>
        <taxon>Viridiplantae</taxon>
        <taxon>Streptophyta</taxon>
        <taxon>Embryophyta</taxon>
        <taxon>Tracheophyta</taxon>
        <taxon>Spermatophyta</taxon>
        <taxon>Magnoliopsida</taxon>
        <taxon>Liliopsida</taxon>
        <taxon>Poales</taxon>
        <taxon>Cyperaceae</taxon>
        <taxon>Cyperoideae</taxon>
        <taxon>Rhynchosporeae</taxon>
        <taxon>Rhynchospora</taxon>
    </lineage>
</organism>
<name>A0AAV8DBN6_9POAL</name>
<feature type="repeat" description="WD" evidence="3">
    <location>
        <begin position="218"/>
        <end position="249"/>
    </location>
</feature>
<dbReference type="InterPro" id="IPR036322">
    <property type="entry name" value="WD40_repeat_dom_sf"/>
</dbReference>
<comment type="caution">
    <text evidence="4">The sequence shown here is derived from an EMBL/GenBank/DDBJ whole genome shotgun (WGS) entry which is preliminary data.</text>
</comment>
<keyword evidence="5" id="KW-1185">Reference proteome</keyword>
<dbReference type="SMART" id="SM00320">
    <property type="entry name" value="WD40"/>
    <property type="match status" value="2"/>
</dbReference>
<evidence type="ECO:0000256" key="2">
    <source>
        <dbReference type="ARBA" id="ARBA00022737"/>
    </source>
</evidence>
<dbReference type="Pfam" id="PF23761">
    <property type="entry name" value="Beta-prop_DCAF4"/>
    <property type="match status" value="1"/>
</dbReference>
<dbReference type="InterPro" id="IPR001680">
    <property type="entry name" value="WD40_rpt"/>
</dbReference>
<dbReference type="Gene3D" id="2.130.10.10">
    <property type="entry name" value="YVTN repeat-like/Quinoprotein amine dehydrogenase"/>
    <property type="match status" value="1"/>
</dbReference>
<reference evidence="4" key="1">
    <citation type="submission" date="2022-08" db="EMBL/GenBank/DDBJ databases">
        <authorList>
            <person name="Marques A."/>
        </authorList>
    </citation>
    <scope>NUCLEOTIDE SEQUENCE</scope>
    <source>
        <strain evidence="4">RhyPub2mFocal</strain>
        <tissue evidence="4">Leaves</tissue>
    </source>
</reference>
<dbReference type="InterPro" id="IPR052254">
    <property type="entry name" value="CUL4-DDB1_E3_ligase_receptor"/>
</dbReference>
<dbReference type="PANTHER" id="PTHR44472:SF1">
    <property type="entry name" value="DDB1 AND CUL4 ASSOCIATED FACTOR 4"/>
    <property type="match status" value="1"/>
</dbReference>
<accession>A0AAV8DBN6</accession>
<sequence>MITTLGSDVSKGSLYSLDANSLPDFVEPTSPVEFECLFSINGTVWTADCNPSGTHAALGTSMGSALLDLEARSQFWIYRGKSDVLSQQFISSGNVVLCGLRNGLILTIDTREKHISNNIAAPNHSSAAPNPFMTNLPLGRRERRRNFVRSQIDRGQISSGHVRMTSAVCSMASLSCDENYFLASSMDGSIKLFDIRALRNGGVQSYEGHINSHSRLQLAVNPSETLLLTGGEDCSVRIWGIKTGELLFSETFSESCCTTVLWPDLEGYARHRLDQSHGAWLGSRDGLFYVQDI</sequence>
<evidence type="ECO:0000256" key="1">
    <source>
        <dbReference type="ARBA" id="ARBA00022574"/>
    </source>
</evidence>
<dbReference type="PANTHER" id="PTHR44472">
    <property type="entry name" value="DDB1- AND CUL4-ASSOCIATED FACTOR 4-RELATED"/>
    <property type="match status" value="1"/>
</dbReference>
<evidence type="ECO:0000256" key="3">
    <source>
        <dbReference type="PROSITE-ProRule" id="PRU00221"/>
    </source>
</evidence>
<protein>
    <submittedName>
        <fullName evidence="4">DDB1-and CUL4-associated factor 4</fullName>
    </submittedName>
</protein>
<gene>
    <name evidence="4" type="ORF">LUZ62_075700</name>
</gene>
<dbReference type="InterPro" id="IPR015943">
    <property type="entry name" value="WD40/YVTN_repeat-like_dom_sf"/>
</dbReference>
<evidence type="ECO:0000313" key="5">
    <source>
        <dbReference type="Proteomes" id="UP001140206"/>
    </source>
</evidence>
<evidence type="ECO:0000313" key="4">
    <source>
        <dbReference type="EMBL" id="KAJ4765325.1"/>
    </source>
</evidence>
<keyword evidence="2" id="KW-0677">Repeat</keyword>
<dbReference type="SUPFAM" id="SSF50978">
    <property type="entry name" value="WD40 repeat-like"/>
    <property type="match status" value="1"/>
</dbReference>